<dbReference type="SMART" id="SM00409">
    <property type="entry name" value="IG"/>
    <property type="match status" value="1"/>
</dbReference>
<proteinExistence type="predicted"/>
<comment type="subcellular location">
    <subcellularLocation>
        <location evidence="1">Membrane</location>
    </subcellularLocation>
</comment>
<keyword evidence="2" id="KW-0472">Membrane</keyword>
<evidence type="ECO:0000313" key="5">
    <source>
        <dbReference type="Ensembl" id="ENSPCEP00000017256.1"/>
    </source>
</evidence>
<keyword evidence="6" id="KW-1185">Reference proteome</keyword>
<evidence type="ECO:0000256" key="1">
    <source>
        <dbReference type="ARBA" id="ARBA00004370"/>
    </source>
</evidence>
<dbReference type="GO" id="GO:0005102">
    <property type="term" value="F:signaling receptor binding"/>
    <property type="evidence" value="ECO:0007669"/>
    <property type="project" value="TreeGrafter"/>
</dbReference>
<name>A0A8C8SD24_9SAUR</name>
<dbReference type="Proteomes" id="UP000694393">
    <property type="component" value="Unplaced"/>
</dbReference>
<dbReference type="InterPro" id="IPR013783">
    <property type="entry name" value="Ig-like_fold"/>
</dbReference>
<accession>A0A8C8SD24</accession>
<evidence type="ECO:0000256" key="2">
    <source>
        <dbReference type="ARBA" id="ARBA00023136"/>
    </source>
</evidence>
<dbReference type="GO" id="GO:0009897">
    <property type="term" value="C:external side of plasma membrane"/>
    <property type="evidence" value="ECO:0007669"/>
    <property type="project" value="TreeGrafter"/>
</dbReference>
<dbReference type="GO" id="GO:0050852">
    <property type="term" value="P:T cell receptor signaling pathway"/>
    <property type="evidence" value="ECO:0007669"/>
    <property type="project" value="TreeGrafter"/>
</dbReference>
<sequence length="248" mass="26171">QGTTSAPGLCRGSVHRGLGCLLDCPPSPTPGRAEKSSVCLSVCAGNALHISVSPSPVRARPGSDVLLGCQLSVEGGSVDLKHLVVQWKLGEQLVAEYDDTLWYGREGARLSKEGLQHGNASLLLPRVGAADTGVYMCFIIYTLNHQSGEVELRLEGNLQRTGGTTHPSLPMPLFEPHLPQGTPAPPSLPSHYLSPTLCIAPQPCHLPAIAPSKAQFPSHTVSHSSAASLTELPGRPFLLPAPHRCLCP</sequence>
<dbReference type="GO" id="GO:0001817">
    <property type="term" value="P:regulation of cytokine production"/>
    <property type="evidence" value="ECO:0007669"/>
    <property type="project" value="TreeGrafter"/>
</dbReference>
<evidence type="ECO:0000256" key="3">
    <source>
        <dbReference type="ARBA" id="ARBA00023319"/>
    </source>
</evidence>
<dbReference type="InterPro" id="IPR036179">
    <property type="entry name" value="Ig-like_dom_sf"/>
</dbReference>
<reference evidence="5" key="1">
    <citation type="submission" date="2025-08" db="UniProtKB">
        <authorList>
            <consortium name="Ensembl"/>
        </authorList>
    </citation>
    <scope>IDENTIFICATION</scope>
</reference>
<organism evidence="5 6">
    <name type="scientific">Pelusios castaneus</name>
    <name type="common">West African mud turtle</name>
    <dbReference type="NCBI Taxonomy" id="367368"/>
    <lineage>
        <taxon>Eukaryota</taxon>
        <taxon>Metazoa</taxon>
        <taxon>Chordata</taxon>
        <taxon>Craniata</taxon>
        <taxon>Vertebrata</taxon>
        <taxon>Euteleostomi</taxon>
        <taxon>Archelosauria</taxon>
        <taxon>Testudinata</taxon>
        <taxon>Testudines</taxon>
        <taxon>Pleurodira</taxon>
        <taxon>Pelomedusidae</taxon>
        <taxon>Pelusios</taxon>
    </lineage>
</organism>
<keyword evidence="3" id="KW-0393">Immunoglobulin domain</keyword>
<dbReference type="InterPro" id="IPR007110">
    <property type="entry name" value="Ig-like_dom"/>
</dbReference>
<dbReference type="AlphaFoldDB" id="A0A8C8SD24"/>
<evidence type="ECO:0000313" key="6">
    <source>
        <dbReference type="Proteomes" id="UP000694393"/>
    </source>
</evidence>
<dbReference type="Ensembl" id="ENSPCET00000017862.1">
    <property type="protein sequence ID" value="ENSPCEP00000017256.1"/>
    <property type="gene ID" value="ENSPCEG00000013565.1"/>
</dbReference>
<dbReference type="SUPFAM" id="SSF48726">
    <property type="entry name" value="Immunoglobulin"/>
    <property type="match status" value="1"/>
</dbReference>
<reference evidence="5" key="2">
    <citation type="submission" date="2025-09" db="UniProtKB">
        <authorList>
            <consortium name="Ensembl"/>
        </authorList>
    </citation>
    <scope>IDENTIFICATION</scope>
</reference>
<dbReference type="InterPro" id="IPR003599">
    <property type="entry name" value="Ig_sub"/>
</dbReference>
<feature type="domain" description="Ig-like" evidence="4">
    <location>
        <begin position="48"/>
        <end position="155"/>
    </location>
</feature>
<dbReference type="Gene3D" id="2.60.40.10">
    <property type="entry name" value="Immunoglobulins"/>
    <property type="match status" value="1"/>
</dbReference>
<dbReference type="Pfam" id="PF07686">
    <property type="entry name" value="V-set"/>
    <property type="match status" value="1"/>
</dbReference>
<dbReference type="InterPro" id="IPR050504">
    <property type="entry name" value="IgSF_BTN/MOG"/>
</dbReference>
<protein>
    <recommendedName>
        <fullName evidence="4">Ig-like domain-containing protein</fullName>
    </recommendedName>
</protein>
<dbReference type="InterPro" id="IPR013106">
    <property type="entry name" value="Ig_V-set"/>
</dbReference>
<dbReference type="PANTHER" id="PTHR24100">
    <property type="entry name" value="BUTYROPHILIN"/>
    <property type="match status" value="1"/>
</dbReference>
<evidence type="ECO:0000259" key="4">
    <source>
        <dbReference type="PROSITE" id="PS50835"/>
    </source>
</evidence>
<dbReference type="PROSITE" id="PS50835">
    <property type="entry name" value="IG_LIKE"/>
    <property type="match status" value="1"/>
</dbReference>